<reference evidence="1" key="2">
    <citation type="journal article" date="2007" name="Science">
        <title>Draft genome sequence of the sexually transmitted pathogen Trichomonas vaginalis.</title>
        <authorList>
            <person name="Carlton J.M."/>
            <person name="Hirt R.P."/>
            <person name="Silva J.C."/>
            <person name="Delcher A.L."/>
            <person name="Schatz M."/>
            <person name="Zhao Q."/>
            <person name="Wortman J.R."/>
            <person name="Bidwell S.L."/>
            <person name="Alsmark U.C.M."/>
            <person name="Besteiro S."/>
            <person name="Sicheritz-Ponten T."/>
            <person name="Noel C.J."/>
            <person name="Dacks J.B."/>
            <person name="Foster P.G."/>
            <person name="Simillion C."/>
            <person name="Van de Peer Y."/>
            <person name="Miranda-Saavedra D."/>
            <person name="Barton G.J."/>
            <person name="Westrop G.D."/>
            <person name="Mueller S."/>
            <person name="Dessi D."/>
            <person name="Fiori P.L."/>
            <person name="Ren Q."/>
            <person name="Paulsen I."/>
            <person name="Zhang H."/>
            <person name="Bastida-Corcuera F.D."/>
            <person name="Simoes-Barbosa A."/>
            <person name="Brown M.T."/>
            <person name="Hayes R.D."/>
            <person name="Mukherjee M."/>
            <person name="Okumura C.Y."/>
            <person name="Schneider R."/>
            <person name="Smith A.J."/>
            <person name="Vanacova S."/>
            <person name="Villalvazo M."/>
            <person name="Haas B.J."/>
            <person name="Pertea M."/>
            <person name="Feldblyum T.V."/>
            <person name="Utterback T.R."/>
            <person name="Shu C.L."/>
            <person name="Osoegawa K."/>
            <person name="de Jong P.J."/>
            <person name="Hrdy I."/>
            <person name="Horvathova L."/>
            <person name="Zubacova Z."/>
            <person name="Dolezal P."/>
            <person name="Malik S.B."/>
            <person name="Logsdon J.M. Jr."/>
            <person name="Henze K."/>
            <person name="Gupta A."/>
            <person name="Wang C.C."/>
            <person name="Dunne R.L."/>
            <person name="Upcroft J.A."/>
            <person name="Upcroft P."/>
            <person name="White O."/>
            <person name="Salzberg S.L."/>
            <person name="Tang P."/>
            <person name="Chiu C.-H."/>
            <person name="Lee Y.-S."/>
            <person name="Embley T.M."/>
            <person name="Coombs G.H."/>
            <person name="Mottram J.C."/>
            <person name="Tachezy J."/>
            <person name="Fraser-Liggett C.M."/>
            <person name="Johnson P.J."/>
        </authorList>
    </citation>
    <scope>NUCLEOTIDE SEQUENCE [LARGE SCALE GENOMIC DNA]</scope>
    <source>
        <strain evidence="1">G3</strain>
    </source>
</reference>
<dbReference type="STRING" id="5722.A2E9K1"/>
<protein>
    <submittedName>
        <fullName evidence="1">Uncharacterized protein</fullName>
    </submittedName>
</protein>
<reference evidence="1" key="1">
    <citation type="submission" date="2006-10" db="EMBL/GenBank/DDBJ databases">
        <authorList>
            <person name="Amadeo P."/>
            <person name="Zhao Q."/>
            <person name="Wortman J."/>
            <person name="Fraser-Liggett C."/>
            <person name="Carlton J."/>
        </authorList>
    </citation>
    <scope>NUCLEOTIDE SEQUENCE</scope>
    <source>
        <strain evidence="1">G3</strain>
    </source>
</reference>
<proteinExistence type="predicted"/>
<dbReference type="InParanoid" id="A2E9K1"/>
<name>A2E9K1_TRIV3</name>
<gene>
    <name evidence="1" type="ORF">TVAG_157290</name>
</gene>
<dbReference type="RefSeq" id="XP_001322875.1">
    <property type="nucleotide sequence ID" value="XM_001322840.1"/>
</dbReference>
<dbReference type="VEuPathDB" id="TrichDB:TVAG_157290"/>
<dbReference type="Proteomes" id="UP000001542">
    <property type="component" value="Unassembled WGS sequence"/>
</dbReference>
<dbReference type="VEuPathDB" id="TrichDB:TVAGG3_0746550"/>
<dbReference type="EMBL" id="DS113334">
    <property type="protein sequence ID" value="EAY10652.1"/>
    <property type="molecule type" value="Genomic_DNA"/>
</dbReference>
<dbReference type="SMR" id="A2E9K1"/>
<keyword evidence="2" id="KW-1185">Reference proteome</keyword>
<organism evidence="1 2">
    <name type="scientific">Trichomonas vaginalis (strain ATCC PRA-98 / G3)</name>
    <dbReference type="NCBI Taxonomy" id="412133"/>
    <lineage>
        <taxon>Eukaryota</taxon>
        <taxon>Metamonada</taxon>
        <taxon>Parabasalia</taxon>
        <taxon>Trichomonadida</taxon>
        <taxon>Trichomonadidae</taxon>
        <taxon>Trichomonas</taxon>
    </lineage>
</organism>
<sequence length="468" mass="53516">MKAACIYADVSDIDLRSEYLPNYMILSYESIKNGLSNPLLFQNQLNPSKIIIDCNCNDDECFKLGKYLGINKFIIQLTGNILIEIAQFILQALNADEAFEFIVICDEFNQWMRLSELCNNNKRITCCPVLSKNIKDNFFWFTVPISFVILTKYQYDEKCNINQEWIQFIQQLHERNCVFVYLSNMDNVGILLNNLSSIVSDINSNSPLIQKADSVLPPKDIVCQIFQMILSEKPDSSLGIYSLMMEEISLAAAQLGFTNLSLISKDNIVLNKLKAVFGEKIKIKLEDLKNSKADCMFLDCFDGFGQYPDILALTNCSRIIPSKIVIEIMPVMSQYYWMYSSDDKSDISIVNPAFAMSISEPKLLFEISKPEDANKSAKIDFISNVNAILHGFMCRTSFCINENDEISNCFNFIPILHAVKVRNGTPISFRFERKSNGKKFFFQWNLTKPELLPIQNANGCLYKYDVCL</sequence>
<evidence type="ECO:0000313" key="1">
    <source>
        <dbReference type="EMBL" id="EAY10652.1"/>
    </source>
</evidence>
<evidence type="ECO:0000313" key="2">
    <source>
        <dbReference type="Proteomes" id="UP000001542"/>
    </source>
</evidence>
<dbReference type="Gene3D" id="2.70.160.11">
    <property type="entry name" value="Hnrnp arginine n-methyltransferase1"/>
    <property type="match status" value="1"/>
</dbReference>
<accession>A2E9K1</accession>
<dbReference type="AlphaFoldDB" id="A2E9K1"/>
<dbReference type="KEGG" id="tva:4768588"/>